<gene>
    <name evidence="3" type="ORF">DIS07_12210</name>
</gene>
<dbReference type="RefSeq" id="WP_109405538.1">
    <property type="nucleotide sequence ID" value="NZ_QFFG01000005.1"/>
</dbReference>
<dbReference type="InterPro" id="IPR026444">
    <property type="entry name" value="Secre_tail"/>
</dbReference>
<dbReference type="Proteomes" id="UP000245670">
    <property type="component" value="Unassembled WGS sequence"/>
</dbReference>
<evidence type="ECO:0000256" key="1">
    <source>
        <dbReference type="ARBA" id="ARBA00022729"/>
    </source>
</evidence>
<evidence type="ECO:0000313" key="3">
    <source>
        <dbReference type="EMBL" id="PWG04698.1"/>
    </source>
</evidence>
<accession>A0A2U2J8N0</accession>
<sequence length="2280" mass="243497">MILNKKKLFKEIIYSYNKTALSILVLALLFPLFTFSQATFVGSNSNCINTNVNSITINIPSGNVNDLLIAAISSDERNTQTFNTPSGWTLIQSNIAPNTNASLAVYYRVADGSEGATQAFTVGLNDELCGAIIRYDDVDNLPNPIDVSALARANTGSANPPAITTNNNSSTVINIVAVDDTGSMSIPSGTTERVNNQSDAHRLGIADEQQSVAGSINPSTWGNSSQEWVAVTLAFGGVVVIDQCDPAASGNTDSDGDGVSDICDLDDDNDGVIDTDEYNGTTYGSQDLGGLLASTGTGTFDRKSGVVNNLTFTSSPVGQDGTYIYTDIKETEVGAGFIKATFFQDGQGTGGTSGTSLGVVDVDADRVSETTIADSYIASNYINMIDFDTDIFTFTIQTWSTTGLYTSPSDINFVVYDGTATLSAATDLGGGVFEYTLTGTLENNSKLRLSSASGELIQRFIFTGIAMPNRSGDRIQFDFQNNIETAIDTDKDGIADYLDLDSDNDGIPDVVESGGTDSDRDGRADGIVGALTTTYGIPSTATTGLSLVNSDSDAIPDYLDIDSDNDGIPDNIEAQTSLAYIPPSGIATSMNDANNNGVDDDYEISGNIGFDPVNTDLTDNPDYLDADSDNDGYDDISENRDTNNTLSNSDTDGDGLDNNFDDNNDSSINGFTVNDGLGTNHKVTDIANLETAFGDEDSDFNPGSGDVDFRDRLDTDRDSIDDVEDLDDDNDGILDVDECNGTISTEKLGGLLATTGSTFVQKSGVVNDLSFPSSPTPLNSTYTYTDIRETEVTSNSIKATFFRNNQVSSGGIGTLDVDAGSVSETTLINSYVASNYVEFIDIDADVFTFTLQVWSVSGLYTNSSDITLTKTGGSGTLSALTDLGGGVFQCTVSSASSGHNTKFTLSSTSGELIKRFVFTATDIPNTSGDRIQVDFINSISTCTDEDDDGTLNSLDTDSDNDGCPDALEGNGGFVYADLDTNGRIDNPVNDNGIPVLPGTAGAGTTGQSDVSSTNAAVQSAECDSCNPLSTQFVDTDLDGIGNRCDLDDDNDGVLDATECNGTLTNEKLGGLLASTGSTFDQKSGVVHNLSFPSSPISLNGTYSYTDVRETEVSSTWIKATFFRNNQISSGGLGTIDVDMGKVSETTLANSHVASNSIEFIDFDADIFTFTLQVWSVSGLYNVPTDINLVVSGGSGTLSAATDLGSGVFQYTISSVSSNHNTRFILSSASGELIKRMKFTATDIPNQSGDKIQVEFVNVVSTCSDTDGDAIADYKDLDSDGDGCPDVLETAVPALLTSADIVNGDGITNTSINTENAIINTALIPVGTNGYANILENADTSSATALNAFVASNYTTYATENNVNGCGVPMITQVYWKGTEKIIEVTNKEPAKIVVPYAVNVNFFNEGTTTSRTATTANTSEITAGSSILVSAGSITAQTNGATVLTSSDAIAFDNIDDIITISRSGKASDVVAYNSRIDQVSGLTDNTALVRKDEVLEANTTYTATEWVSFVDDNLNPYRDLDLGGPERHPHAPLLSEITSGVNAEANALLGLHNFGSTKRVGGVWDNGFPDRSRHVEINENYNHNLLQTKLEARKLSVNNNSKFAVTNNLLVVTDEVVLTNTSDQIRLVGNSQMIQTHTGDKQVSGNGKLLVDQNSTVSSLYRFNYFSSPVNNASGDTTFSVETILKDGTTPLDANSSIGTIAKDITFVSGYDGAATDPISLADYWIFTFKPSSGRVSNWVQKGKSGLISETDGFILKGPNKAQNYTFVGTPKDGDLDAPIDIGANQSYLIGNPYASSLSSKKFIEDNINSITGTLYFWQHVSEVDNSGSGIGGHNYSGYIGGYATRNIAMGLSANDPSKVGAYDVTLEAEDASISGTIASVQGASTVLINSLDDVIEFKNIIKGVDTLSINYSSTLSKKIIIKVNGIVQGNYTLPSSVALSTFDIVLCIEAGSDVVIESDDLNLAYINNIRLQDDDGKIGCSWSPVSSNADLIPKAYIPIGQGFFIQGDDVDGGPIVFNNSQREYKIEGSDSQFFKASKTNSKFEKEYKLPILKLGMDFLNENGISIHRRMGVSFKENNSFAFDKGYDSELYDLGLTDVFWKFPNNESKYIIAGVQDISDDLEVPFDIVMNYDGSVVIKIDDIEAIDREVFIKDKITEKTYLLNNKTVALQLNKGLHSNRFTLAFKGTVLSTSTNTNEILENNILVFTNTNDLIINNYSELEIDKIEVFNILGKKLNHWKINENLKSYKLRINKELSTGVYIVKINSDKGEINKKIILK</sequence>
<dbReference type="InterPro" id="IPR018247">
    <property type="entry name" value="EF_Hand_1_Ca_BS"/>
</dbReference>
<dbReference type="InterPro" id="IPR028974">
    <property type="entry name" value="TSP_type-3_rpt"/>
</dbReference>
<keyword evidence="1" id="KW-0732">Signal</keyword>
<dbReference type="Gene3D" id="4.10.1080.10">
    <property type="entry name" value="TSP type-3 repeat"/>
    <property type="match status" value="1"/>
</dbReference>
<organism evidence="3 4">
    <name type="scientific">Polaribacter aquimarinus</name>
    <dbReference type="NCBI Taxonomy" id="2100726"/>
    <lineage>
        <taxon>Bacteria</taxon>
        <taxon>Pseudomonadati</taxon>
        <taxon>Bacteroidota</taxon>
        <taxon>Flavobacteriia</taxon>
        <taxon>Flavobacteriales</taxon>
        <taxon>Flavobacteriaceae</taxon>
    </lineage>
</organism>
<dbReference type="PROSITE" id="PS00018">
    <property type="entry name" value="EF_HAND_1"/>
    <property type="match status" value="1"/>
</dbReference>
<evidence type="ECO:0000256" key="2">
    <source>
        <dbReference type="SAM" id="MobiDB-lite"/>
    </source>
</evidence>
<dbReference type="OrthoDB" id="1236981at2"/>
<feature type="compositionally biased region" description="Acidic residues" evidence="2">
    <location>
        <begin position="622"/>
        <end position="636"/>
    </location>
</feature>
<dbReference type="EMBL" id="QFFG01000005">
    <property type="protein sequence ID" value="PWG04698.1"/>
    <property type="molecule type" value="Genomic_DNA"/>
</dbReference>
<name>A0A2U2J8N0_9FLAO</name>
<keyword evidence="4" id="KW-1185">Reference proteome</keyword>
<reference evidence="3 4" key="1">
    <citation type="submission" date="2018-05" db="EMBL/GenBank/DDBJ databases">
        <title>Polaribacter aquimarinus sp. nov., isolated from sediment in a sediment of sea.</title>
        <authorList>
            <person name="Lu D."/>
        </authorList>
    </citation>
    <scope>NUCLEOTIDE SEQUENCE [LARGE SCALE GENOMIC DNA]</scope>
    <source>
        <strain evidence="3 4">ZY113</strain>
    </source>
</reference>
<comment type="caution">
    <text evidence="3">The sequence shown here is derived from an EMBL/GenBank/DDBJ whole genome shotgun (WGS) entry which is preliminary data.</text>
</comment>
<dbReference type="NCBIfam" id="TIGR04183">
    <property type="entry name" value="Por_Secre_tail"/>
    <property type="match status" value="1"/>
</dbReference>
<evidence type="ECO:0000313" key="4">
    <source>
        <dbReference type="Proteomes" id="UP000245670"/>
    </source>
</evidence>
<feature type="compositionally biased region" description="Acidic residues" evidence="2">
    <location>
        <begin position="651"/>
        <end position="662"/>
    </location>
</feature>
<protein>
    <submittedName>
        <fullName evidence="3">Uncharacterized protein</fullName>
    </submittedName>
</protein>
<dbReference type="SUPFAM" id="SSF103647">
    <property type="entry name" value="TSP type-3 repeat"/>
    <property type="match status" value="2"/>
</dbReference>
<dbReference type="GO" id="GO:0005509">
    <property type="term" value="F:calcium ion binding"/>
    <property type="evidence" value="ECO:0007669"/>
    <property type="project" value="InterPro"/>
</dbReference>
<proteinExistence type="predicted"/>
<feature type="region of interest" description="Disordered" evidence="2">
    <location>
        <begin position="605"/>
        <end position="662"/>
    </location>
</feature>